<dbReference type="SMART" id="SM00354">
    <property type="entry name" value="HTH_LACI"/>
    <property type="match status" value="1"/>
</dbReference>
<evidence type="ECO:0000313" key="8">
    <source>
        <dbReference type="Proteomes" id="UP001178888"/>
    </source>
</evidence>
<dbReference type="InterPro" id="IPR000843">
    <property type="entry name" value="HTH_LacI"/>
</dbReference>
<evidence type="ECO:0000313" key="7">
    <source>
        <dbReference type="EMBL" id="MDQ6600757.1"/>
    </source>
</evidence>
<dbReference type="InterPro" id="IPR001761">
    <property type="entry name" value="Peripla_BP/Lac1_sug-bd_dom"/>
</dbReference>
<dbReference type="Pfam" id="PF00356">
    <property type="entry name" value="LacI"/>
    <property type="match status" value="1"/>
</dbReference>
<dbReference type="InterPro" id="IPR028082">
    <property type="entry name" value="Peripla_BP_I"/>
</dbReference>
<organism evidence="7 8">
    <name type="scientific">Bacillus salipaludis</name>
    <dbReference type="NCBI Taxonomy" id="2547811"/>
    <lineage>
        <taxon>Bacteria</taxon>
        <taxon>Bacillati</taxon>
        <taxon>Bacillota</taxon>
        <taxon>Bacilli</taxon>
        <taxon>Bacillales</taxon>
        <taxon>Bacillaceae</taxon>
        <taxon>Bacillus</taxon>
    </lineage>
</organism>
<evidence type="ECO:0000256" key="4">
    <source>
        <dbReference type="ARBA" id="ARBA00023163"/>
    </source>
</evidence>
<dbReference type="SUPFAM" id="SSF53822">
    <property type="entry name" value="Periplasmic binding protein-like I"/>
    <property type="match status" value="1"/>
</dbReference>
<dbReference type="SUPFAM" id="SSF47413">
    <property type="entry name" value="lambda repressor-like DNA-binding domains"/>
    <property type="match status" value="1"/>
</dbReference>
<dbReference type="RefSeq" id="WP_308914406.1">
    <property type="nucleotide sequence ID" value="NZ_JAVGVR010000002.1"/>
</dbReference>
<evidence type="ECO:0000256" key="2">
    <source>
        <dbReference type="ARBA" id="ARBA00023015"/>
    </source>
</evidence>
<gene>
    <name evidence="7" type="ORF">RCG21_31525</name>
</gene>
<evidence type="ECO:0000256" key="1">
    <source>
        <dbReference type="ARBA" id="ARBA00022491"/>
    </source>
</evidence>
<comment type="caution">
    <text evidence="7">The sequence shown here is derived from an EMBL/GenBank/DDBJ whole genome shotgun (WGS) entry which is preliminary data.</text>
</comment>
<evidence type="ECO:0000259" key="6">
    <source>
        <dbReference type="PROSITE" id="PS50943"/>
    </source>
</evidence>
<dbReference type="CDD" id="cd06291">
    <property type="entry name" value="PBP1_Qymf-like"/>
    <property type="match status" value="1"/>
</dbReference>
<sequence>MAVTIKDIAEKVGVSVTTISRVLNNRGYISDNLKKRVQDAMEEMNYQPNEIARSLSRKKSNIIGLIIPDVSHPFFAELTKNIEYYAYSHGYKILLCNSLLNKRKEKEYFDLLKASRVDGIILGSHTMGVEEYRSIKLPIVTIDRQITDSIPCISSDNYEGGKLATKVLIDKKCRKIAYISGNLQLNLLATKRHDAFLEQVKANGVEYVVKQTHVNGFNLEDYRKLVHALFKEHPDVDGVFASSDIIAMEVVRECHRLGKSIPDQVRVVGYDGIEQGYFQNCEITTIEQPIKDMGELAVQYLIQQIAGEAPPMETILPIKLLKRGTA</sequence>
<keyword evidence="8" id="KW-1185">Reference proteome</keyword>
<dbReference type="PRINTS" id="PR00036">
    <property type="entry name" value="HTHLACI"/>
</dbReference>
<dbReference type="PANTHER" id="PTHR30146">
    <property type="entry name" value="LACI-RELATED TRANSCRIPTIONAL REPRESSOR"/>
    <property type="match status" value="1"/>
</dbReference>
<evidence type="ECO:0000256" key="3">
    <source>
        <dbReference type="ARBA" id="ARBA00023125"/>
    </source>
</evidence>
<dbReference type="AlphaFoldDB" id="A0AA90Z574"/>
<dbReference type="Pfam" id="PF00532">
    <property type="entry name" value="Peripla_BP_1"/>
    <property type="match status" value="1"/>
</dbReference>
<dbReference type="CDD" id="cd01392">
    <property type="entry name" value="HTH_LacI"/>
    <property type="match status" value="1"/>
</dbReference>
<feature type="domain" description="HTH lacI-type" evidence="5">
    <location>
        <begin position="3"/>
        <end position="57"/>
    </location>
</feature>
<dbReference type="Gene3D" id="1.10.260.40">
    <property type="entry name" value="lambda repressor-like DNA-binding domains"/>
    <property type="match status" value="1"/>
</dbReference>
<keyword evidence="4" id="KW-0804">Transcription</keyword>
<dbReference type="GO" id="GO:0000976">
    <property type="term" value="F:transcription cis-regulatory region binding"/>
    <property type="evidence" value="ECO:0007669"/>
    <property type="project" value="TreeGrafter"/>
</dbReference>
<keyword evidence="1" id="KW-0678">Repressor</keyword>
<reference evidence="7" key="1">
    <citation type="submission" date="2023-08" db="EMBL/GenBank/DDBJ databases">
        <title>Nitrogen cycling bacteria in agricultural field soils.</title>
        <authorList>
            <person name="Jang J."/>
        </authorList>
    </citation>
    <scope>NUCLEOTIDE SEQUENCE</scope>
    <source>
        <strain evidence="7">PS3-36</strain>
    </source>
</reference>
<keyword evidence="2" id="KW-0805">Transcription regulation</keyword>
<dbReference type="PANTHER" id="PTHR30146:SF95">
    <property type="entry name" value="RIBOSE OPERON REPRESSOR"/>
    <property type="match status" value="1"/>
</dbReference>
<dbReference type="PROSITE" id="PS00356">
    <property type="entry name" value="HTH_LACI_1"/>
    <property type="match status" value="1"/>
</dbReference>
<dbReference type="InterPro" id="IPR001387">
    <property type="entry name" value="Cro/C1-type_HTH"/>
</dbReference>
<dbReference type="InterPro" id="IPR010982">
    <property type="entry name" value="Lambda_DNA-bd_dom_sf"/>
</dbReference>
<feature type="domain" description="HTH cro/C1-type" evidence="6">
    <location>
        <begin position="4"/>
        <end position="47"/>
    </location>
</feature>
<keyword evidence="3 7" id="KW-0238">DNA-binding</keyword>
<dbReference type="Proteomes" id="UP001178888">
    <property type="component" value="Unassembled WGS sequence"/>
</dbReference>
<dbReference type="PROSITE" id="PS50943">
    <property type="entry name" value="HTH_CROC1"/>
    <property type="match status" value="1"/>
</dbReference>
<name>A0AA90Z574_9BACI</name>
<accession>A0AA90Z574</accession>
<dbReference type="EMBL" id="JAVGVR010000002">
    <property type="protein sequence ID" value="MDQ6600757.1"/>
    <property type="molecule type" value="Genomic_DNA"/>
</dbReference>
<protein>
    <submittedName>
        <fullName evidence="7">LacI family DNA-binding transcriptional regulator</fullName>
    </submittedName>
</protein>
<proteinExistence type="predicted"/>
<evidence type="ECO:0000259" key="5">
    <source>
        <dbReference type="PROSITE" id="PS50932"/>
    </source>
</evidence>
<dbReference type="GO" id="GO:0003700">
    <property type="term" value="F:DNA-binding transcription factor activity"/>
    <property type="evidence" value="ECO:0007669"/>
    <property type="project" value="TreeGrafter"/>
</dbReference>
<dbReference type="Gene3D" id="3.40.50.2300">
    <property type="match status" value="2"/>
</dbReference>
<dbReference type="PROSITE" id="PS50932">
    <property type="entry name" value="HTH_LACI_2"/>
    <property type="match status" value="1"/>
</dbReference>